<keyword evidence="2" id="KW-1133">Transmembrane helix</keyword>
<accession>A0A7K0E0P4</accession>
<organism evidence="4 5">
    <name type="scientific">Nocardia aurantia</name>
    <dbReference type="NCBI Taxonomy" id="2585199"/>
    <lineage>
        <taxon>Bacteria</taxon>
        <taxon>Bacillati</taxon>
        <taxon>Actinomycetota</taxon>
        <taxon>Actinomycetes</taxon>
        <taxon>Mycobacteriales</taxon>
        <taxon>Nocardiaceae</taxon>
        <taxon>Nocardia</taxon>
    </lineage>
</organism>
<dbReference type="PANTHER" id="PTHR30015:SF6">
    <property type="entry name" value="SLL1429 PROTEIN"/>
    <property type="match status" value="1"/>
</dbReference>
<dbReference type="EMBL" id="WEGI01000021">
    <property type="protein sequence ID" value="MQY31636.1"/>
    <property type="molecule type" value="Genomic_DNA"/>
</dbReference>
<dbReference type="Gene3D" id="3.40.1350.10">
    <property type="match status" value="1"/>
</dbReference>
<dbReference type="GO" id="GO:0003677">
    <property type="term" value="F:DNA binding"/>
    <property type="evidence" value="ECO:0007669"/>
    <property type="project" value="InterPro"/>
</dbReference>
<dbReference type="PANTHER" id="PTHR30015">
    <property type="entry name" value="MRR RESTRICTION SYSTEM PROTEIN"/>
    <property type="match status" value="1"/>
</dbReference>
<feature type="transmembrane region" description="Helical" evidence="2">
    <location>
        <begin position="37"/>
        <end position="60"/>
    </location>
</feature>
<reference evidence="4 5" key="1">
    <citation type="submission" date="2019-10" db="EMBL/GenBank/DDBJ databases">
        <title>Nocardia macrotermitis sp. nov. and Nocardia aurantia sp. nov., isolated from the gut of fungus growing-termite Macrotermes natalensis.</title>
        <authorList>
            <person name="Benndorf R."/>
            <person name="Schwitalla J."/>
            <person name="Martin K."/>
            <person name="De Beer W."/>
            <person name="Kaster A.-K."/>
            <person name="Vollmers J."/>
            <person name="Poulsen M."/>
            <person name="Beemelmanns C."/>
        </authorList>
    </citation>
    <scope>NUCLEOTIDE SEQUENCE [LARGE SCALE GENOMIC DNA]</scope>
    <source>
        <strain evidence="4 5">RB56</strain>
    </source>
</reference>
<proteinExistence type="predicted"/>
<dbReference type="OrthoDB" id="5181666at2"/>
<keyword evidence="2" id="KW-0472">Membrane</keyword>
<dbReference type="InterPro" id="IPR011856">
    <property type="entry name" value="tRNA_endonuc-like_dom_sf"/>
</dbReference>
<protein>
    <recommendedName>
        <fullName evidence="3">Restriction endonuclease type IV Mrr domain-containing protein</fullName>
    </recommendedName>
</protein>
<dbReference type="GO" id="GO:0009307">
    <property type="term" value="P:DNA restriction-modification system"/>
    <property type="evidence" value="ECO:0007669"/>
    <property type="project" value="InterPro"/>
</dbReference>
<dbReference type="SUPFAM" id="SSF52980">
    <property type="entry name" value="Restriction endonuclease-like"/>
    <property type="match status" value="1"/>
</dbReference>
<evidence type="ECO:0000259" key="3">
    <source>
        <dbReference type="Pfam" id="PF04471"/>
    </source>
</evidence>
<dbReference type="GO" id="GO:0015666">
    <property type="term" value="F:restriction endodeoxyribonuclease activity"/>
    <property type="evidence" value="ECO:0007669"/>
    <property type="project" value="TreeGrafter"/>
</dbReference>
<evidence type="ECO:0000313" key="4">
    <source>
        <dbReference type="EMBL" id="MQY31636.1"/>
    </source>
</evidence>
<dbReference type="InterPro" id="IPR052906">
    <property type="entry name" value="Type_IV_Methyl-Rstrct_Enzyme"/>
</dbReference>
<name>A0A7K0E0P4_9NOCA</name>
<dbReference type="InterPro" id="IPR011335">
    <property type="entry name" value="Restrct_endonuc-II-like"/>
</dbReference>
<evidence type="ECO:0000313" key="5">
    <source>
        <dbReference type="Proteomes" id="UP000431401"/>
    </source>
</evidence>
<sequence length="215" mass="22797">MGRRRGRRGSNTVGLLIMAGAAALVLAPRAIHAAAAAAHVLIAAGVCLLAVAVLAVILRVGYRLRARAREDARVLVALRQNALTPREFEDALAALCRRDGCTDVRVVGGARDLGADVIATAPDGRRIVLQAKRYRSDRTVGSQDVQRFGGTAHTIHGADVAAVVTTAHAFTAQARAYAEQAGIRLVAGKDLAAWDTRTGPPPWKRSSRDHRARHG</sequence>
<evidence type="ECO:0000256" key="2">
    <source>
        <dbReference type="SAM" id="Phobius"/>
    </source>
</evidence>
<feature type="compositionally biased region" description="Basic residues" evidence="1">
    <location>
        <begin position="205"/>
        <end position="215"/>
    </location>
</feature>
<dbReference type="Proteomes" id="UP000431401">
    <property type="component" value="Unassembled WGS sequence"/>
</dbReference>
<dbReference type="RefSeq" id="WP_153348857.1">
    <property type="nucleotide sequence ID" value="NZ_WEGI01000021.1"/>
</dbReference>
<keyword evidence="5" id="KW-1185">Reference proteome</keyword>
<dbReference type="Pfam" id="PF04471">
    <property type="entry name" value="Mrr_cat"/>
    <property type="match status" value="1"/>
</dbReference>
<feature type="region of interest" description="Disordered" evidence="1">
    <location>
        <begin position="194"/>
        <end position="215"/>
    </location>
</feature>
<keyword evidence="2" id="KW-0812">Transmembrane</keyword>
<feature type="transmembrane region" description="Helical" evidence="2">
    <location>
        <begin position="12"/>
        <end position="31"/>
    </location>
</feature>
<feature type="domain" description="Restriction endonuclease type IV Mrr" evidence="3">
    <location>
        <begin position="82"/>
        <end position="194"/>
    </location>
</feature>
<comment type="caution">
    <text evidence="4">The sequence shown here is derived from an EMBL/GenBank/DDBJ whole genome shotgun (WGS) entry which is preliminary data.</text>
</comment>
<evidence type="ECO:0000256" key="1">
    <source>
        <dbReference type="SAM" id="MobiDB-lite"/>
    </source>
</evidence>
<dbReference type="AlphaFoldDB" id="A0A7K0E0P4"/>
<dbReference type="InterPro" id="IPR007560">
    <property type="entry name" value="Restrct_endonuc_IV_Mrr"/>
</dbReference>
<gene>
    <name evidence="4" type="ORF">NRB56_72450</name>
</gene>